<dbReference type="InterPro" id="IPR032259">
    <property type="entry name" value="HIBYL-CoA-H"/>
</dbReference>
<evidence type="ECO:0000313" key="5">
    <source>
        <dbReference type="Proteomes" id="UP000001396"/>
    </source>
</evidence>
<dbReference type="GeneID" id="31361366"/>
<dbReference type="RefSeq" id="XP_020433164.1">
    <property type="nucleotide sequence ID" value="XM_020576752.1"/>
</dbReference>
<dbReference type="InterPro" id="IPR045004">
    <property type="entry name" value="ECH_dom"/>
</dbReference>
<keyword evidence="2" id="KW-1133">Transmembrane helix</keyword>
<evidence type="ECO:0000313" key="4">
    <source>
        <dbReference type="EMBL" id="EFA81046.1"/>
    </source>
</evidence>
<dbReference type="NCBIfam" id="NF004127">
    <property type="entry name" value="PRK05617.1"/>
    <property type="match status" value="1"/>
</dbReference>
<dbReference type="Pfam" id="PF16113">
    <property type="entry name" value="ECH_2"/>
    <property type="match status" value="1"/>
</dbReference>
<feature type="domain" description="Enoyl-CoA hydratase/isomerase" evidence="3">
    <location>
        <begin position="84"/>
        <end position="402"/>
    </location>
</feature>
<proteinExistence type="predicted"/>
<evidence type="ECO:0000256" key="1">
    <source>
        <dbReference type="ARBA" id="ARBA00022801"/>
    </source>
</evidence>
<name>D3BBL3_HETP5</name>
<dbReference type="Proteomes" id="UP000001396">
    <property type="component" value="Unassembled WGS sequence"/>
</dbReference>
<organism evidence="4 5">
    <name type="scientific">Heterostelium pallidum (strain ATCC 26659 / Pp 5 / PN500)</name>
    <name type="common">Cellular slime mold</name>
    <name type="synonym">Polysphondylium pallidum</name>
    <dbReference type="NCBI Taxonomy" id="670386"/>
    <lineage>
        <taxon>Eukaryota</taxon>
        <taxon>Amoebozoa</taxon>
        <taxon>Evosea</taxon>
        <taxon>Eumycetozoa</taxon>
        <taxon>Dictyostelia</taxon>
        <taxon>Acytosteliales</taxon>
        <taxon>Acytosteliaceae</taxon>
        <taxon>Heterostelium</taxon>
    </lineage>
</organism>
<dbReference type="GO" id="GO:0003860">
    <property type="term" value="F:3-hydroxyisobutyryl-CoA hydrolase activity"/>
    <property type="evidence" value="ECO:0007669"/>
    <property type="project" value="InterPro"/>
</dbReference>
<gene>
    <name evidence="4" type="ORF">PPL_05882</name>
</gene>
<dbReference type="PANTHER" id="PTHR43176">
    <property type="entry name" value="3-HYDROXYISOBUTYRYL-COA HYDROLASE-RELATED"/>
    <property type="match status" value="1"/>
</dbReference>
<keyword evidence="1" id="KW-0378">Hydrolase</keyword>
<dbReference type="InterPro" id="IPR029045">
    <property type="entry name" value="ClpP/crotonase-like_dom_sf"/>
</dbReference>
<accession>D3BBL3</accession>
<dbReference type="AlphaFoldDB" id="D3BBL3"/>
<dbReference type="PANTHER" id="PTHR43176:SF7">
    <property type="entry name" value="ENOYL-COA HYDRATASE_ISOMERASE DOMAIN-CONTAINING PROTEIN"/>
    <property type="match status" value="1"/>
</dbReference>
<dbReference type="STRING" id="670386.D3BBL3"/>
<dbReference type="InterPro" id="IPR018376">
    <property type="entry name" value="Enoyl-CoA_hyd/isom_CS"/>
</dbReference>
<reference evidence="4 5" key="1">
    <citation type="journal article" date="2011" name="Genome Res.">
        <title>Phylogeny-wide analysis of social amoeba genomes highlights ancient origins for complex intercellular communication.</title>
        <authorList>
            <person name="Heidel A.J."/>
            <person name="Lawal H.M."/>
            <person name="Felder M."/>
            <person name="Schilde C."/>
            <person name="Helps N.R."/>
            <person name="Tunggal B."/>
            <person name="Rivero F."/>
            <person name="John U."/>
            <person name="Schleicher M."/>
            <person name="Eichinger L."/>
            <person name="Platzer M."/>
            <person name="Noegel A.A."/>
            <person name="Schaap P."/>
            <person name="Gloeckner G."/>
        </authorList>
    </citation>
    <scope>NUCLEOTIDE SEQUENCE [LARGE SCALE GENOMIC DNA]</scope>
    <source>
        <strain evidence="5">ATCC 26659 / Pp 5 / PN500</strain>
    </source>
</reference>
<evidence type="ECO:0000256" key="2">
    <source>
        <dbReference type="SAM" id="Phobius"/>
    </source>
</evidence>
<keyword evidence="2" id="KW-0472">Membrane</keyword>
<comment type="caution">
    <text evidence="4">The sequence shown here is derived from an EMBL/GenBank/DDBJ whole genome shotgun (WGS) entry which is preliminary data.</text>
</comment>
<keyword evidence="2" id="KW-0812">Transmembrane</keyword>
<dbReference type="FunCoup" id="D3BBL3">
    <property type="interactions" value="106"/>
</dbReference>
<dbReference type="SUPFAM" id="SSF52096">
    <property type="entry name" value="ClpP/crotonase"/>
    <property type="match status" value="1"/>
</dbReference>
<dbReference type="PROSITE" id="PS00166">
    <property type="entry name" value="ENOYL_COA_HYDRATASE"/>
    <property type="match status" value="1"/>
</dbReference>
<dbReference type="InParanoid" id="D3BBL3"/>
<protein>
    <recommendedName>
        <fullName evidence="3">Enoyl-CoA hydratase/isomerase domain-containing protein</fullName>
    </recommendedName>
</protein>
<dbReference type="CDD" id="cd06558">
    <property type="entry name" value="crotonase-like"/>
    <property type="match status" value="1"/>
</dbReference>
<dbReference type="GO" id="GO:0005739">
    <property type="term" value="C:mitochondrion"/>
    <property type="evidence" value="ECO:0007669"/>
    <property type="project" value="TreeGrafter"/>
</dbReference>
<dbReference type="GO" id="GO:0006574">
    <property type="term" value="P:L-valine catabolic process"/>
    <property type="evidence" value="ECO:0007669"/>
    <property type="project" value="TreeGrafter"/>
</dbReference>
<evidence type="ECO:0000259" key="3">
    <source>
        <dbReference type="Pfam" id="PF16113"/>
    </source>
</evidence>
<dbReference type="Gene3D" id="3.90.226.10">
    <property type="entry name" value="2-enoyl-CoA Hydratase, Chain A, domain 1"/>
    <property type="match status" value="1"/>
</dbReference>
<keyword evidence="5" id="KW-1185">Reference proteome</keyword>
<feature type="transmembrane region" description="Helical" evidence="2">
    <location>
        <begin position="58"/>
        <end position="77"/>
    </location>
</feature>
<sequence>MERIINITSHIFNNNTSMQGQEESITPALQSNLEDKTILYQEFENGARKIIINRAKSLNSLLIGRTSTLFLLLIILIEFKCSILDMLFELHRLLSLYENDRNVKVVMIVGAPGKAFCSGGDIKQFISTPDMGHNFAKIEYKLDHLIHTYPKPLISIVDGIVMGGGVGLSIHADYRVMTEKTLWAMPENKIAYFPDVGTNYFTSRMGAVGMYLSITGARIGLRDSMELKIGSHFVESCNLERMIDDLTGDVVDTPRQVEFILNKWRKQVPIADNNPNAMKSVIQPNRQSIERCFGADVQSVQQMIELIRAEHPINPKWSETTLRQILDASPISVAITFQAIRMALTMEIDEIFRMDLRLGTRLTHEENIRIGVHAALVDRNNAPKWDPPSFDQVTPERINSYFERLDESKELDI</sequence>
<dbReference type="EMBL" id="ADBJ01000026">
    <property type="protein sequence ID" value="EFA81046.1"/>
    <property type="molecule type" value="Genomic_DNA"/>
</dbReference>
<dbReference type="OMA" id="TTHNICV"/>